<dbReference type="PANTHER" id="PTHR43133:SF8">
    <property type="entry name" value="RNA POLYMERASE SIGMA FACTOR HI_1459-RELATED"/>
    <property type="match status" value="1"/>
</dbReference>
<dbReference type="PANTHER" id="PTHR43133">
    <property type="entry name" value="RNA POLYMERASE ECF-TYPE SIGMA FACTO"/>
    <property type="match status" value="1"/>
</dbReference>
<dbReference type="InterPro" id="IPR013324">
    <property type="entry name" value="RNA_pol_sigma_r3/r4-like"/>
</dbReference>
<keyword evidence="5" id="KW-0804">Transcription</keyword>
<evidence type="ECO:0000256" key="2">
    <source>
        <dbReference type="ARBA" id="ARBA00023015"/>
    </source>
</evidence>
<proteinExistence type="inferred from homology"/>
<dbReference type="Gene3D" id="1.10.1740.10">
    <property type="match status" value="1"/>
</dbReference>
<reference evidence="8 9" key="1">
    <citation type="submission" date="2019-03" db="EMBL/GenBank/DDBJ databases">
        <title>Genomic Encyclopedia of Type Strains, Phase IV (KMG-IV): sequencing the most valuable type-strain genomes for metagenomic binning, comparative biology and taxonomic classification.</title>
        <authorList>
            <person name="Goeker M."/>
        </authorList>
    </citation>
    <scope>NUCLEOTIDE SEQUENCE [LARGE SCALE GENOMIC DNA]</scope>
    <source>
        <strain evidence="8 9">DSM 46831</strain>
    </source>
</reference>
<evidence type="ECO:0000313" key="8">
    <source>
        <dbReference type="EMBL" id="TCP69209.1"/>
    </source>
</evidence>
<name>A0A4R2S058_9BACL</name>
<dbReference type="Pfam" id="PF04542">
    <property type="entry name" value="Sigma70_r2"/>
    <property type="match status" value="1"/>
</dbReference>
<dbReference type="EMBL" id="SLXV01000011">
    <property type="protein sequence ID" value="TCP69209.1"/>
    <property type="molecule type" value="Genomic_DNA"/>
</dbReference>
<dbReference type="NCBIfam" id="TIGR02937">
    <property type="entry name" value="sigma70-ECF"/>
    <property type="match status" value="1"/>
</dbReference>
<protein>
    <submittedName>
        <fullName evidence="8">RNA polymerase sigma factor (Sigma-70 family)</fullName>
    </submittedName>
</protein>
<dbReference type="InterPro" id="IPR013325">
    <property type="entry name" value="RNA_pol_sigma_r2"/>
</dbReference>
<dbReference type="InterPro" id="IPR039425">
    <property type="entry name" value="RNA_pol_sigma-70-like"/>
</dbReference>
<evidence type="ECO:0000259" key="6">
    <source>
        <dbReference type="Pfam" id="PF04542"/>
    </source>
</evidence>
<keyword evidence="2" id="KW-0805">Transcription regulation</keyword>
<dbReference type="GO" id="GO:0006352">
    <property type="term" value="P:DNA-templated transcription initiation"/>
    <property type="evidence" value="ECO:0007669"/>
    <property type="project" value="InterPro"/>
</dbReference>
<dbReference type="AlphaFoldDB" id="A0A4R2S058"/>
<evidence type="ECO:0000256" key="5">
    <source>
        <dbReference type="ARBA" id="ARBA00023163"/>
    </source>
</evidence>
<dbReference type="SUPFAM" id="SSF88659">
    <property type="entry name" value="Sigma3 and sigma4 domains of RNA polymerase sigma factors"/>
    <property type="match status" value="1"/>
</dbReference>
<dbReference type="OrthoDB" id="9784984at2"/>
<evidence type="ECO:0000256" key="1">
    <source>
        <dbReference type="ARBA" id="ARBA00010641"/>
    </source>
</evidence>
<keyword evidence="9" id="KW-1185">Reference proteome</keyword>
<keyword evidence="3" id="KW-0731">Sigma factor</keyword>
<dbReference type="GO" id="GO:0003677">
    <property type="term" value="F:DNA binding"/>
    <property type="evidence" value="ECO:0007669"/>
    <property type="project" value="UniProtKB-KW"/>
</dbReference>
<gene>
    <name evidence="8" type="ORF">EDD57_1115</name>
</gene>
<feature type="domain" description="RNA polymerase sigma-70 region 2" evidence="6">
    <location>
        <begin position="19"/>
        <end position="84"/>
    </location>
</feature>
<dbReference type="Gene3D" id="1.10.10.10">
    <property type="entry name" value="Winged helix-like DNA-binding domain superfamily/Winged helix DNA-binding domain"/>
    <property type="match status" value="1"/>
</dbReference>
<sequence>MEELISMQDEPEKDDFESLFKNHYPMVVRQIMRIVPSESIAEDIAQDVFVRFYRMDRSSIEHIPAWLIKMAIHSSYNYVRSEKRHLARIEKQSLHVTGTIPSTESRWLEKDEIATVRNILAQMDERERNLLLMKYSGFNYDELAEAVNIKKGSVGTLLSRAKERFRKKYKQIRGDD</sequence>
<evidence type="ECO:0000259" key="7">
    <source>
        <dbReference type="Pfam" id="PF08281"/>
    </source>
</evidence>
<feature type="domain" description="RNA polymerase sigma factor 70 region 4 type 2" evidence="7">
    <location>
        <begin position="116"/>
        <end position="164"/>
    </location>
</feature>
<dbReference type="InterPro" id="IPR013249">
    <property type="entry name" value="RNA_pol_sigma70_r4_t2"/>
</dbReference>
<comment type="caution">
    <text evidence="8">The sequence shown here is derived from an EMBL/GenBank/DDBJ whole genome shotgun (WGS) entry which is preliminary data.</text>
</comment>
<keyword evidence="4" id="KW-0238">DNA-binding</keyword>
<evidence type="ECO:0000313" key="9">
    <source>
        <dbReference type="Proteomes" id="UP000294746"/>
    </source>
</evidence>
<dbReference type="SUPFAM" id="SSF88946">
    <property type="entry name" value="Sigma2 domain of RNA polymerase sigma factors"/>
    <property type="match status" value="1"/>
</dbReference>
<dbReference type="CDD" id="cd06171">
    <property type="entry name" value="Sigma70_r4"/>
    <property type="match status" value="1"/>
</dbReference>
<dbReference type="InterPro" id="IPR007627">
    <property type="entry name" value="RNA_pol_sigma70_r2"/>
</dbReference>
<dbReference type="Proteomes" id="UP000294746">
    <property type="component" value="Unassembled WGS sequence"/>
</dbReference>
<comment type="similarity">
    <text evidence="1">Belongs to the sigma-70 factor family. ECF subfamily.</text>
</comment>
<evidence type="ECO:0000256" key="3">
    <source>
        <dbReference type="ARBA" id="ARBA00023082"/>
    </source>
</evidence>
<evidence type="ECO:0000256" key="4">
    <source>
        <dbReference type="ARBA" id="ARBA00023125"/>
    </source>
</evidence>
<dbReference type="InterPro" id="IPR036388">
    <property type="entry name" value="WH-like_DNA-bd_sf"/>
</dbReference>
<dbReference type="Pfam" id="PF08281">
    <property type="entry name" value="Sigma70_r4_2"/>
    <property type="match status" value="1"/>
</dbReference>
<dbReference type="InterPro" id="IPR014284">
    <property type="entry name" value="RNA_pol_sigma-70_dom"/>
</dbReference>
<accession>A0A4R2S058</accession>
<dbReference type="RefSeq" id="WP_131848413.1">
    <property type="nucleotide sequence ID" value="NZ_SLXV01000011.1"/>
</dbReference>
<dbReference type="GO" id="GO:0016987">
    <property type="term" value="F:sigma factor activity"/>
    <property type="evidence" value="ECO:0007669"/>
    <property type="project" value="UniProtKB-KW"/>
</dbReference>
<organism evidence="8 9">
    <name type="scientific">Baia soyae</name>
    <dbReference type="NCBI Taxonomy" id="1544746"/>
    <lineage>
        <taxon>Bacteria</taxon>
        <taxon>Bacillati</taxon>
        <taxon>Bacillota</taxon>
        <taxon>Bacilli</taxon>
        <taxon>Bacillales</taxon>
        <taxon>Thermoactinomycetaceae</taxon>
        <taxon>Baia</taxon>
    </lineage>
</organism>